<feature type="compositionally biased region" description="Basic and acidic residues" evidence="1">
    <location>
        <begin position="110"/>
        <end position="121"/>
    </location>
</feature>
<dbReference type="PANTHER" id="PTHR12977:SF4">
    <property type="entry name" value="HISTONE-LYSINE N-METHYLTRANSFERASE KMT5B"/>
    <property type="match status" value="1"/>
</dbReference>
<protein>
    <recommendedName>
        <fullName evidence="2">SET domain-containing protein</fullName>
    </recommendedName>
</protein>
<feature type="compositionally biased region" description="Basic residues" evidence="1">
    <location>
        <begin position="747"/>
        <end position="757"/>
    </location>
</feature>
<dbReference type="RefSeq" id="XP_014566317.1">
    <property type="nucleotide sequence ID" value="XM_014710831.1"/>
</dbReference>
<evidence type="ECO:0000313" key="4">
    <source>
        <dbReference type="Proteomes" id="UP000009131"/>
    </source>
</evidence>
<comment type="caution">
    <text evidence="3">The sequence shown here is derived from an EMBL/GenBank/DDBJ whole genome shotgun (WGS) entry which is preliminary data.</text>
</comment>
<dbReference type="SMART" id="SM00317">
    <property type="entry name" value="SET"/>
    <property type="match status" value="1"/>
</dbReference>
<reference evidence="3 4" key="1">
    <citation type="journal article" date="2011" name="J. Gen. Appl. Microbiol.">
        <title>Draft genome sequencing of the enigmatic basidiomycete Mixia osmundae.</title>
        <authorList>
            <person name="Nishida H."/>
            <person name="Nagatsuka Y."/>
            <person name="Sugiyama J."/>
        </authorList>
    </citation>
    <scope>NUCLEOTIDE SEQUENCE [LARGE SCALE GENOMIC DNA]</scope>
    <source>
        <strain evidence="4">CBS 9802 / IAM 14324 / JCM 22182 / KY 12970</strain>
    </source>
</reference>
<feature type="region of interest" description="Disordered" evidence="1">
    <location>
        <begin position="672"/>
        <end position="695"/>
    </location>
</feature>
<dbReference type="OrthoDB" id="6627536at2759"/>
<dbReference type="InterPro" id="IPR039977">
    <property type="entry name" value="Suv4-20/Set9"/>
</dbReference>
<feature type="compositionally biased region" description="Polar residues" evidence="1">
    <location>
        <begin position="97"/>
        <end position="109"/>
    </location>
</feature>
<dbReference type="eggNOG" id="KOG2589">
    <property type="taxonomic scope" value="Eukaryota"/>
</dbReference>
<feature type="compositionally biased region" description="Polar residues" evidence="1">
    <location>
        <begin position="124"/>
        <end position="136"/>
    </location>
</feature>
<feature type="region of interest" description="Disordered" evidence="1">
    <location>
        <begin position="711"/>
        <end position="731"/>
    </location>
</feature>
<feature type="region of interest" description="Disordered" evidence="1">
    <location>
        <begin position="1"/>
        <end position="55"/>
    </location>
</feature>
<dbReference type="InterPro" id="IPR046341">
    <property type="entry name" value="SET_dom_sf"/>
</dbReference>
<feature type="domain" description="SET" evidence="2">
    <location>
        <begin position="475"/>
        <end position="596"/>
    </location>
</feature>
<dbReference type="PROSITE" id="PS50280">
    <property type="entry name" value="SET"/>
    <property type="match status" value="1"/>
</dbReference>
<accession>G7E4Y4</accession>
<dbReference type="Proteomes" id="UP000009131">
    <property type="component" value="Unassembled WGS sequence"/>
</dbReference>
<feature type="region of interest" description="Disordered" evidence="1">
    <location>
        <begin position="747"/>
        <end position="788"/>
    </location>
</feature>
<dbReference type="Gene3D" id="2.170.270.10">
    <property type="entry name" value="SET domain"/>
    <property type="match status" value="1"/>
</dbReference>
<dbReference type="GO" id="GO:0005634">
    <property type="term" value="C:nucleus"/>
    <property type="evidence" value="ECO:0007669"/>
    <property type="project" value="TreeGrafter"/>
</dbReference>
<feature type="region of interest" description="Disordered" evidence="1">
    <location>
        <begin position="804"/>
        <end position="849"/>
    </location>
</feature>
<dbReference type="InterPro" id="IPR001214">
    <property type="entry name" value="SET_dom"/>
</dbReference>
<dbReference type="SUPFAM" id="SSF82199">
    <property type="entry name" value="SET domain"/>
    <property type="match status" value="1"/>
</dbReference>
<proteinExistence type="predicted"/>
<dbReference type="Pfam" id="PF00856">
    <property type="entry name" value="SET"/>
    <property type="match status" value="1"/>
</dbReference>
<evidence type="ECO:0000256" key="1">
    <source>
        <dbReference type="SAM" id="MobiDB-lite"/>
    </source>
</evidence>
<sequence>MVEPLHIAGYPTDMSPAYGTTQHAQKSDRHCGSSGSSKGQKSAAKSSMAKLETANGLGLHDAQNLKQNAVNDFNRASEAQLRHDVAQGGGPFVKQPVNGTGASYTSASSEVHRVDQVRDVSEAAYQSSSPDLSTGETLVPDEAANGSSSQNSLSHERPSSAMRASKHQQSMTPMSDMTPIDDLKTSVIYDEHIDTANNGVAPLATQQQVSEVDAAAGIVNGSFVFVERHGVEPPLDTPEQRALAEEAAAAYIAATDDVLSDLLVDRYHFKSRQSTRKLTIGYKRSSVSDVEVASIVDELSEGVIDVDAATTRCMELSPLLQSYPFSTMDYPSVCRTFREQVKAYLEAWTSQSQFVIGMTDRYAKALALQRGESIDPPRLIPHADHARFAAEATARKGKGKVKLTNGHLASSQGSASAAFAARGSGPSDPSSQFIRAGPALPYMPVPAPIPISGPQRQITLAEFSEPTSPEPADDAHFSLDNHRHIHPEPLETGVFATQDLAAGTLVFALQGKLSAIKESESNARDGTVDSLPQHVKNFSILFDPKTKKNSLFTGPSRFVNHDCNSNALLCRLPNGVVGYRLRRAVAYGEEITGSYGHEYFGPNNEDCLCQDCEIGEKGAYRKLSAEAKAQLKVCREVIRLSKPPPEPGMTGRRAAYHTFAQHTVPEDWIKPGERTKERAREAEERSARVAEEEREMRKRMAATKREAALQEQERKELSRMTQKSKGKGKQLGDAFAKGKHAMFAVVKKHKRPKRKSASRIPVASASVQATQIPPKPLQPVIGKPSTFESVQGDDFEAAMAEYYSRTNKRPASPTVVPSLRDDEQNSKKPRLSSEDMSKRKRHGTRGKEGMWGKSWTFVKEVDGEEVEARLRRIRIETQQTRWGRSSRSKVDLSTLTPDYLSL</sequence>
<evidence type="ECO:0000259" key="2">
    <source>
        <dbReference type="PROSITE" id="PS50280"/>
    </source>
</evidence>
<feature type="region of interest" description="Disordered" evidence="1">
    <location>
        <begin position="87"/>
        <end position="179"/>
    </location>
</feature>
<gene>
    <name evidence="3" type="primary">Mo04574</name>
    <name evidence="3" type="ORF">E5Q_04574</name>
</gene>
<organism evidence="3 4">
    <name type="scientific">Mixia osmundae (strain CBS 9802 / IAM 14324 / JCM 22182 / KY 12970)</name>
    <dbReference type="NCBI Taxonomy" id="764103"/>
    <lineage>
        <taxon>Eukaryota</taxon>
        <taxon>Fungi</taxon>
        <taxon>Dikarya</taxon>
        <taxon>Basidiomycota</taxon>
        <taxon>Pucciniomycotina</taxon>
        <taxon>Mixiomycetes</taxon>
        <taxon>Mixiales</taxon>
        <taxon>Mixiaceae</taxon>
        <taxon>Mixia</taxon>
    </lineage>
</organism>
<dbReference type="HOGENOM" id="CLU_321336_0_0_1"/>
<dbReference type="AlphaFoldDB" id="G7E4Y4"/>
<dbReference type="EMBL" id="BABT02000146">
    <property type="protein sequence ID" value="GAA97894.1"/>
    <property type="molecule type" value="Genomic_DNA"/>
</dbReference>
<feature type="compositionally biased region" description="Low complexity" evidence="1">
    <location>
        <begin position="32"/>
        <end position="50"/>
    </location>
</feature>
<evidence type="ECO:0000313" key="3">
    <source>
        <dbReference type="EMBL" id="GAA97894.1"/>
    </source>
</evidence>
<dbReference type="PANTHER" id="PTHR12977">
    <property type="entry name" value="SUPPRESSOR OF VARIEGATION 4-20-RELATED"/>
    <property type="match status" value="1"/>
</dbReference>
<dbReference type="InParanoid" id="G7E4Y4"/>
<reference evidence="3 4" key="2">
    <citation type="journal article" date="2012" name="Open Biol.">
        <title>Characteristics of nucleosomes and linker DNA regions on the genome of the basidiomycete Mixia osmundae revealed by mono- and dinucleosome mapping.</title>
        <authorList>
            <person name="Nishida H."/>
            <person name="Kondo S."/>
            <person name="Matsumoto T."/>
            <person name="Suzuki Y."/>
            <person name="Yoshikawa H."/>
            <person name="Taylor T.D."/>
            <person name="Sugiyama J."/>
        </authorList>
    </citation>
    <scope>NUCLEOTIDE SEQUENCE [LARGE SCALE GENOMIC DNA]</scope>
    <source>
        <strain evidence="4">CBS 9802 / IAM 14324 / JCM 22182 / KY 12970</strain>
    </source>
</reference>
<dbReference type="STRING" id="764103.G7E4Y4"/>
<feature type="compositionally biased region" description="Basic and acidic residues" evidence="1">
    <location>
        <begin position="819"/>
        <end position="837"/>
    </location>
</feature>
<name>G7E4Y4_MIXOS</name>
<keyword evidence="4" id="KW-1185">Reference proteome</keyword>
<dbReference type="GO" id="GO:0042799">
    <property type="term" value="F:histone H4K20 methyltransferase activity"/>
    <property type="evidence" value="ECO:0007669"/>
    <property type="project" value="TreeGrafter"/>
</dbReference>